<keyword evidence="6" id="KW-0547">Nucleotide-binding</keyword>
<gene>
    <name evidence="10" type="ORF">CARN3_1063</name>
</gene>
<keyword evidence="4" id="KW-0441">Lipid A biosynthesis</keyword>
<name>E6PYS2_9ZZZZ</name>
<evidence type="ECO:0000256" key="6">
    <source>
        <dbReference type="ARBA" id="ARBA00022741"/>
    </source>
</evidence>
<evidence type="ECO:0000256" key="1">
    <source>
        <dbReference type="ARBA" id="ARBA00004870"/>
    </source>
</evidence>
<dbReference type="AlphaFoldDB" id="E6PYS2"/>
<proteinExistence type="inferred from homology"/>
<evidence type="ECO:0000313" key="10">
    <source>
        <dbReference type="EMBL" id="CBI00081.1"/>
    </source>
</evidence>
<evidence type="ECO:0000256" key="7">
    <source>
        <dbReference type="ARBA" id="ARBA00022777"/>
    </source>
</evidence>
<dbReference type="EC" id="2.7.1.130" evidence="2"/>
<dbReference type="UniPathway" id="UPA00359">
    <property type="reaction ID" value="UER00482"/>
</dbReference>
<dbReference type="HAMAP" id="MF_00409">
    <property type="entry name" value="LpxK"/>
    <property type="match status" value="1"/>
</dbReference>
<organism evidence="10">
    <name type="scientific">mine drainage metagenome</name>
    <dbReference type="NCBI Taxonomy" id="410659"/>
    <lineage>
        <taxon>unclassified sequences</taxon>
        <taxon>metagenomes</taxon>
        <taxon>ecological metagenomes</taxon>
    </lineage>
</organism>
<dbReference type="InterPro" id="IPR027417">
    <property type="entry name" value="P-loop_NTPase"/>
</dbReference>
<dbReference type="GO" id="GO:0009029">
    <property type="term" value="F:lipid-A 4'-kinase activity"/>
    <property type="evidence" value="ECO:0007669"/>
    <property type="project" value="UniProtKB-EC"/>
</dbReference>
<dbReference type="EMBL" id="CABN01000087">
    <property type="protein sequence ID" value="CBI00081.1"/>
    <property type="molecule type" value="Genomic_DNA"/>
</dbReference>
<comment type="pathway">
    <text evidence="1">Glycolipid biosynthesis; lipid IV(A) biosynthesis; lipid IV(A) from (3R)-3-hydroxytetradecanoyl-[acyl-carrier-protein] and UDP-N-acetyl-alpha-D-glucosamine: step 6/6.</text>
</comment>
<sequence length="329" mass="36305">MKRPLLAPLAPLYAAGVRARSLALRLGIEPVKLLELPVISIGSLSAGGAGKTPFTIALARLLLSEGISLDVLSRGYGRQSKETLRVETTGDAEMYGDEPLLIASSVGVPVFVGASRWEAGRLAEFDVSKLPDLHLLDDGFQHRQLERALDIALVTTQDIADCLLPAGNLREPFSALRRAHIFAVDEADDDAAAMIESRGWKQPILRYRRRMILPDPLPERVVAFCGIARPEQFFAGLKAAAISVAEECVFGDHHRFRKQDCIELRQKLARSGARSFLTTAKDYARLGRLREMLEDIAPVRVADIVIEILNPHVVTLSIQRLVAERQRVH</sequence>
<dbReference type="GO" id="GO:0009245">
    <property type="term" value="P:lipid A biosynthetic process"/>
    <property type="evidence" value="ECO:0007669"/>
    <property type="project" value="UniProtKB-KW"/>
</dbReference>
<reference evidence="10" key="1">
    <citation type="submission" date="2009-10" db="EMBL/GenBank/DDBJ databases">
        <title>Diversity of trophic interactions inside an arsenic-rich microbial ecosystem.</title>
        <authorList>
            <person name="Bertin P.N."/>
            <person name="Heinrich-Salmeron A."/>
            <person name="Pelletier E."/>
            <person name="Goulhen-Chollet F."/>
            <person name="Arsene-Ploetze F."/>
            <person name="Gallien S."/>
            <person name="Calteau A."/>
            <person name="Vallenet D."/>
            <person name="Casiot C."/>
            <person name="Chane-Woon-Ming B."/>
            <person name="Giloteaux L."/>
            <person name="Barakat M."/>
            <person name="Bonnefoy V."/>
            <person name="Bruneel O."/>
            <person name="Chandler M."/>
            <person name="Cleiss J."/>
            <person name="Duran R."/>
            <person name="Elbaz-Poulichet F."/>
            <person name="Fonknechten N."/>
            <person name="Lauga B."/>
            <person name="Mornico D."/>
            <person name="Ortet P."/>
            <person name="Schaeffer C."/>
            <person name="Siguier P."/>
            <person name="Alexander Thil Smith A."/>
            <person name="Van Dorsselaer A."/>
            <person name="Weissenbach J."/>
            <person name="Medigue C."/>
            <person name="Le Paslier D."/>
        </authorList>
    </citation>
    <scope>NUCLEOTIDE SEQUENCE</scope>
</reference>
<dbReference type="SUPFAM" id="SSF52540">
    <property type="entry name" value="P-loop containing nucleoside triphosphate hydrolases"/>
    <property type="match status" value="1"/>
</dbReference>
<evidence type="ECO:0000256" key="8">
    <source>
        <dbReference type="ARBA" id="ARBA00022840"/>
    </source>
</evidence>
<protein>
    <recommendedName>
        <fullName evidence="2">tetraacyldisaccharide 4'-kinase</fullName>
        <ecNumber evidence="2">2.7.1.130</ecNumber>
    </recommendedName>
</protein>
<dbReference type="PANTHER" id="PTHR42724">
    <property type="entry name" value="TETRAACYLDISACCHARIDE 4'-KINASE"/>
    <property type="match status" value="1"/>
</dbReference>
<comment type="caution">
    <text evidence="10">The sequence shown here is derived from an EMBL/GenBank/DDBJ whole genome shotgun (WGS) entry which is preliminary data.</text>
</comment>
<dbReference type="PANTHER" id="PTHR42724:SF1">
    <property type="entry name" value="TETRAACYLDISACCHARIDE 4'-KINASE, MITOCHONDRIAL-RELATED"/>
    <property type="match status" value="1"/>
</dbReference>
<dbReference type="GO" id="GO:0009244">
    <property type="term" value="P:lipopolysaccharide core region biosynthetic process"/>
    <property type="evidence" value="ECO:0007669"/>
    <property type="project" value="TreeGrafter"/>
</dbReference>
<keyword evidence="3" id="KW-0444">Lipid biosynthesis</keyword>
<accession>E6PYS2</accession>
<evidence type="ECO:0000256" key="4">
    <source>
        <dbReference type="ARBA" id="ARBA00022556"/>
    </source>
</evidence>
<dbReference type="GO" id="GO:0005524">
    <property type="term" value="F:ATP binding"/>
    <property type="evidence" value="ECO:0007669"/>
    <property type="project" value="UniProtKB-KW"/>
</dbReference>
<dbReference type="Pfam" id="PF02606">
    <property type="entry name" value="LpxK"/>
    <property type="match status" value="1"/>
</dbReference>
<evidence type="ECO:0000256" key="9">
    <source>
        <dbReference type="ARBA" id="ARBA00023098"/>
    </source>
</evidence>
<dbReference type="InterPro" id="IPR003758">
    <property type="entry name" value="LpxK"/>
</dbReference>
<keyword evidence="5 10" id="KW-0808">Transferase</keyword>
<evidence type="ECO:0000256" key="5">
    <source>
        <dbReference type="ARBA" id="ARBA00022679"/>
    </source>
</evidence>
<keyword evidence="9" id="KW-0443">Lipid metabolism</keyword>
<evidence type="ECO:0000256" key="2">
    <source>
        <dbReference type="ARBA" id="ARBA00012071"/>
    </source>
</evidence>
<keyword evidence="8" id="KW-0067">ATP-binding</keyword>
<evidence type="ECO:0000256" key="3">
    <source>
        <dbReference type="ARBA" id="ARBA00022516"/>
    </source>
</evidence>
<dbReference type="NCBIfam" id="TIGR00682">
    <property type="entry name" value="lpxK"/>
    <property type="match status" value="1"/>
</dbReference>
<dbReference type="GO" id="GO:0005886">
    <property type="term" value="C:plasma membrane"/>
    <property type="evidence" value="ECO:0007669"/>
    <property type="project" value="TreeGrafter"/>
</dbReference>
<keyword evidence="7 10" id="KW-0418">Kinase</keyword>